<dbReference type="RefSeq" id="XP_021884936.1">
    <property type="nucleotide sequence ID" value="XM_022020548.1"/>
</dbReference>
<dbReference type="Proteomes" id="UP000193648">
    <property type="component" value="Unassembled WGS sequence"/>
</dbReference>
<evidence type="ECO:0000256" key="2">
    <source>
        <dbReference type="ARBA" id="ARBA00022833"/>
    </source>
</evidence>
<dbReference type="EMBL" id="MCFF01000004">
    <property type="protein sequence ID" value="ORZ27209.1"/>
    <property type="molecule type" value="Genomic_DNA"/>
</dbReference>
<accession>A0A1Y2GY46</accession>
<proteinExistence type="predicted"/>
<evidence type="ECO:0000259" key="3">
    <source>
        <dbReference type="Pfam" id="PF00412"/>
    </source>
</evidence>
<dbReference type="SUPFAM" id="SSF57716">
    <property type="entry name" value="Glucocorticoid receptor-like (DNA-binding domain)"/>
    <property type="match status" value="1"/>
</dbReference>
<dbReference type="STRING" id="64571.A0A1Y2GY46"/>
<keyword evidence="2" id="KW-0862">Zinc</keyword>
<dbReference type="InterPro" id="IPR001781">
    <property type="entry name" value="Znf_LIM"/>
</dbReference>
<evidence type="ECO:0000256" key="1">
    <source>
        <dbReference type="ARBA" id="ARBA00022723"/>
    </source>
</evidence>
<dbReference type="GeneID" id="33562392"/>
<reference evidence="4 5" key="1">
    <citation type="submission" date="2016-07" db="EMBL/GenBank/DDBJ databases">
        <title>Pervasive Adenine N6-methylation of Active Genes in Fungi.</title>
        <authorList>
            <consortium name="DOE Joint Genome Institute"/>
            <person name="Mondo S.J."/>
            <person name="Dannebaum R.O."/>
            <person name="Kuo R.C."/>
            <person name="Labutti K."/>
            <person name="Haridas S."/>
            <person name="Kuo A."/>
            <person name="Salamov A."/>
            <person name="Ahrendt S.R."/>
            <person name="Lipzen A."/>
            <person name="Sullivan W."/>
            <person name="Andreopoulos W.B."/>
            <person name="Clum A."/>
            <person name="Lindquist E."/>
            <person name="Daum C."/>
            <person name="Ramamoorthy G.K."/>
            <person name="Gryganskyi A."/>
            <person name="Culley D."/>
            <person name="Magnuson J.K."/>
            <person name="James T.Y."/>
            <person name="O'Malley M.A."/>
            <person name="Stajich J.E."/>
            <person name="Spatafora J.W."/>
            <person name="Visel A."/>
            <person name="Grigoriev I.V."/>
        </authorList>
    </citation>
    <scope>NUCLEOTIDE SEQUENCE [LARGE SCALE GENOMIC DNA]</scope>
    <source>
        <strain evidence="4 5">NRRL 3116</strain>
    </source>
</reference>
<feature type="domain" description="LIM zinc-binding" evidence="3">
    <location>
        <begin position="6"/>
        <end position="46"/>
    </location>
</feature>
<dbReference type="InParanoid" id="A0A1Y2GY46"/>
<sequence length="108" mass="12091">MSSKPCGNCKKTVYINEKIDAEGKWYHRACFKCMAPDCKTGLTLRNFQMAALDDSEIDPLTKRPLKVLVCKDHVPMPKHSFSRDSLSLKHTLSAPKPSMAGIHRSLMG</sequence>
<protein>
    <recommendedName>
        <fullName evidence="3">LIM zinc-binding domain-containing protein</fullName>
    </recommendedName>
</protein>
<feature type="non-terminal residue" evidence="4">
    <location>
        <position position="108"/>
    </location>
</feature>
<evidence type="ECO:0000313" key="5">
    <source>
        <dbReference type="Proteomes" id="UP000193648"/>
    </source>
</evidence>
<keyword evidence="5" id="KW-1185">Reference proteome</keyword>
<dbReference type="Pfam" id="PF00412">
    <property type="entry name" value="LIM"/>
    <property type="match status" value="1"/>
</dbReference>
<dbReference type="AlphaFoldDB" id="A0A1Y2GY46"/>
<comment type="caution">
    <text evidence="4">The sequence shown here is derived from an EMBL/GenBank/DDBJ whole genome shotgun (WGS) entry which is preliminary data.</text>
</comment>
<organism evidence="4 5">
    <name type="scientific">Lobosporangium transversale</name>
    <dbReference type="NCBI Taxonomy" id="64571"/>
    <lineage>
        <taxon>Eukaryota</taxon>
        <taxon>Fungi</taxon>
        <taxon>Fungi incertae sedis</taxon>
        <taxon>Mucoromycota</taxon>
        <taxon>Mortierellomycotina</taxon>
        <taxon>Mortierellomycetes</taxon>
        <taxon>Mortierellales</taxon>
        <taxon>Mortierellaceae</taxon>
        <taxon>Lobosporangium</taxon>
    </lineage>
</organism>
<evidence type="ECO:0000313" key="4">
    <source>
        <dbReference type="EMBL" id="ORZ27209.1"/>
    </source>
</evidence>
<dbReference type="OrthoDB" id="8062037at2759"/>
<keyword evidence="1" id="KW-0479">Metal-binding</keyword>
<gene>
    <name evidence="4" type="ORF">BCR41DRAFT_300025</name>
</gene>
<name>A0A1Y2GY46_9FUNG</name>
<dbReference type="Gene3D" id="2.10.110.10">
    <property type="entry name" value="Cysteine Rich Protein"/>
    <property type="match status" value="1"/>
</dbReference>
<dbReference type="GO" id="GO:0046872">
    <property type="term" value="F:metal ion binding"/>
    <property type="evidence" value="ECO:0007669"/>
    <property type="project" value="UniProtKB-KW"/>
</dbReference>